<dbReference type="NCBIfam" id="TIGR02432">
    <property type="entry name" value="lysidine_TilS_N"/>
    <property type="match status" value="1"/>
</dbReference>
<dbReference type="PANTHER" id="PTHR43033:SF1">
    <property type="entry name" value="TRNA(ILE)-LYSIDINE SYNTHASE-RELATED"/>
    <property type="match status" value="1"/>
</dbReference>
<evidence type="ECO:0000256" key="6">
    <source>
        <dbReference type="ARBA" id="ARBA00022840"/>
    </source>
</evidence>
<dbReference type="SUPFAM" id="SSF56037">
    <property type="entry name" value="PheT/TilS domain"/>
    <property type="match status" value="1"/>
</dbReference>
<evidence type="ECO:0000313" key="10">
    <source>
        <dbReference type="EMBL" id="GLI38961.1"/>
    </source>
</evidence>
<dbReference type="InterPro" id="IPR012094">
    <property type="entry name" value="tRNA_Ile_lys_synt"/>
</dbReference>
<keyword evidence="4 8" id="KW-0819">tRNA processing</keyword>
<comment type="subcellular location">
    <subcellularLocation>
        <location evidence="1 8">Cytoplasm</location>
    </subcellularLocation>
</comment>
<comment type="caution">
    <text evidence="10">The sequence shown here is derived from an EMBL/GenBank/DDBJ whole genome shotgun (WGS) entry which is preliminary data.</text>
</comment>
<reference evidence="10" key="1">
    <citation type="submission" date="2022-12" db="EMBL/GenBank/DDBJ databases">
        <title>Reference genome sequencing for broad-spectrum identification of bacterial and archaeal isolates by mass spectrometry.</title>
        <authorList>
            <person name="Sekiguchi Y."/>
            <person name="Tourlousse D.M."/>
        </authorList>
    </citation>
    <scope>NUCLEOTIDE SEQUENCE</scope>
    <source>
        <strain evidence="10">H2</strain>
    </source>
</reference>
<name>A0A9W6G1T8_9BACT</name>
<dbReference type="SUPFAM" id="SSF52402">
    <property type="entry name" value="Adenine nucleotide alpha hydrolases-like"/>
    <property type="match status" value="1"/>
</dbReference>
<dbReference type="Pfam" id="PF01171">
    <property type="entry name" value="ATP_bind_3"/>
    <property type="match status" value="1"/>
</dbReference>
<dbReference type="CDD" id="cd01992">
    <property type="entry name" value="TilS_N"/>
    <property type="match status" value="1"/>
</dbReference>
<protein>
    <recommendedName>
        <fullName evidence="8">tRNA(Ile)-lysidine synthase</fullName>
        <ecNumber evidence="8">6.3.4.19</ecNumber>
    </recommendedName>
    <alternativeName>
        <fullName evidence="8">tRNA(Ile)-2-lysyl-cytidine synthase</fullName>
    </alternativeName>
    <alternativeName>
        <fullName evidence="8">tRNA(Ile)-lysidine synthetase</fullName>
    </alternativeName>
</protein>
<dbReference type="SMART" id="SM00977">
    <property type="entry name" value="TilS_C"/>
    <property type="match status" value="1"/>
</dbReference>
<dbReference type="Proteomes" id="UP001144352">
    <property type="component" value="Unassembled WGS sequence"/>
</dbReference>
<gene>
    <name evidence="8 10" type="primary">tilS</name>
    <name evidence="10" type="ORF">GHYDROH2_24620</name>
</gene>
<organism evidence="10 11">
    <name type="scientific">Geobacter hydrogenophilus</name>
    <dbReference type="NCBI Taxonomy" id="40983"/>
    <lineage>
        <taxon>Bacteria</taxon>
        <taxon>Pseudomonadati</taxon>
        <taxon>Thermodesulfobacteriota</taxon>
        <taxon>Desulfuromonadia</taxon>
        <taxon>Geobacterales</taxon>
        <taxon>Geobacteraceae</taxon>
        <taxon>Geobacter</taxon>
    </lineage>
</organism>
<dbReference type="InterPro" id="IPR012796">
    <property type="entry name" value="Lysidine-tRNA-synth_C"/>
</dbReference>
<sequence length="480" mass="53106">MRSPQNVAHWSEPMRSVPAKVLAFSREHSLFTPGDTVIVAVSGGPDSVALLDILISLSDLRLNLVVAHLNHSLRGAESDEDERFVADLAASRSLPFVNEKIDVRAASAREHFSLEDAGRRARYEFFDRVMERYGARSVALAHHADDQAETLLLRLLRGAGVTGLSAMSPCRDGRFVRPLLTLSRSEIEGYLHARGLRFRIDSSNADTAFLRNRIRHELIPHLARFNPEISRRLSVTADLLAADAEVLETLASEALRRTVRERTDDSVILGVAELLHEPRGVRYRLYRGAVSLIKGSLLGLSYKHVLQIDDLVRSRKPNLGIRVPGGVAVVRSYGLLTIGRGVEEAEWEGDIIIEGPGCYALPDGGEMVVDVGSPPEDLATLPPDRACFDLDCAPFPWVVRGFRPGDRIRPLGMTGTRKVKNIFIDEKVPMERRRLVPLVFSNGDLVWVCGYRTGYSARVTEKTVRTVLAEVRTSAGTALK</sequence>
<keyword evidence="3 8" id="KW-0436">Ligase</keyword>
<dbReference type="AlphaFoldDB" id="A0A9W6G1T8"/>
<evidence type="ECO:0000256" key="7">
    <source>
        <dbReference type="ARBA" id="ARBA00048539"/>
    </source>
</evidence>
<comment type="domain">
    <text evidence="8">The N-terminal region contains the highly conserved SGGXDS motif, predicted to be a P-loop motif involved in ATP binding.</text>
</comment>
<evidence type="ECO:0000259" key="9">
    <source>
        <dbReference type="SMART" id="SM00977"/>
    </source>
</evidence>
<evidence type="ECO:0000256" key="2">
    <source>
        <dbReference type="ARBA" id="ARBA00022490"/>
    </source>
</evidence>
<feature type="binding site" evidence="8">
    <location>
        <begin position="42"/>
        <end position="47"/>
    </location>
    <ligand>
        <name>ATP</name>
        <dbReference type="ChEBI" id="CHEBI:30616"/>
    </ligand>
</feature>
<evidence type="ECO:0000256" key="5">
    <source>
        <dbReference type="ARBA" id="ARBA00022741"/>
    </source>
</evidence>
<accession>A0A9W6G1T8</accession>
<dbReference type="Gene3D" id="3.40.50.620">
    <property type="entry name" value="HUPs"/>
    <property type="match status" value="1"/>
</dbReference>
<evidence type="ECO:0000256" key="8">
    <source>
        <dbReference type="HAMAP-Rule" id="MF_01161"/>
    </source>
</evidence>
<dbReference type="HAMAP" id="MF_01161">
    <property type="entry name" value="tRNA_Ile_lys_synt"/>
    <property type="match status" value="1"/>
</dbReference>
<dbReference type="SUPFAM" id="SSF82829">
    <property type="entry name" value="MesJ substrate recognition domain-like"/>
    <property type="match status" value="1"/>
</dbReference>
<dbReference type="GO" id="GO:0005737">
    <property type="term" value="C:cytoplasm"/>
    <property type="evidence" value="ECO:0007669"/>
    <property type="project" value="UniProtKB-SubCell"/>
</dbReference>
<dbReference type="InterPro" id="IPR011063">
    <property type="entry name" value="TilS/TtcA_N"/>
</dbReference>
<dbReference type="GO" id="GO:0005524">
    <property type="term" value="F:ATP binding"/>
    <property type="evidence" value="ECO:0007669"/>
    <property type="project" value="UniProtKB-UniRule"/>
</dbReference>
<dbReference type="Pfam" id="PF11734">
    <property type="entry name" value="TilS_C"/>
    <property type="match status" value="1"/>
</dbReference>
<evidence type="ECO:0000256" key="1">
    <source>
        <dbReference type="ARBA" id="ARBA00004496"/>
    </source>
</evidence>
<dbReference type="GO" id="GO:0032267">
    <property type="term" value="F:tRNA(Ile)-lysidine synthase activity"/>
    <property type="evidence" value="ECO:0007669"/>
    <property type="project" value="UniProtKB-EC"/>
</dbReference>
<keyword evidence="6 8" id="KW-0067">ATP-binding</keyword>
<dbReference type="PANTHER" id="PTHR43033">
    <property type="entry name" value="TRNA(ILE)-LYSIDINE SYNTHASE-RELATED"/>
    <property type="match status" value="1"/>
</dbReference>
<dbReference type="NCBIfam" id="TIGR02433">
    <property type="entry name" value="lysidine_TilS_C"/>
    <property type="match status" value="1"/>
</dbReference>
<dbReference type="EC" id="6.3.4.19" evidence="8"/>
<comment type="similarity">
    <text evidence="8">Belongs to the tRNA(Ile)-lysidine synthase family.</text>
</comment>
<comment type="catalytic activity">
    <reaction evidence="7 8">
        <text>cytidine(34) in tRNA(Ile2) + L-lysine + ATP = lysidine(34) in tRNA(Ile2) + AMP + diphosphate + H(+)</text>
        <dbReference type="Rhea" id="RHEA:43744"/>
        <dbReference type="Rhea" id="RHEA-COMP:10625"/>
        <dbReference type="Rhea" id="RHEA-COMP:10670"/>
        <dbReference type="ChEBI" id="CHEBI:15378"/>
        <dbReference type="ChEBI" id="CHEBI:30616"/>
        <dbReference type="ChEBI" id="CHEBI:32551"/>
        <dbReference type="ChEBI" id="CHEBI:33019"/>
        <dbReference type="ChEBI" id="CHEBI:82748"/>
        <dbReference type="ChEBI" id="CHEBI:83665"/>
        <dbReference type="ChEBI" id="CHEBI:456215"/>
        <dbReference type="EC" id="6.3.4.19"/>
    </reaction>
</comment>
<keyword evidence="2 8" id="KW-0963">Cytoplasm</keyword>
<evidence type="ECO:0000256" key="3">
    <source>
        <dbReference type="ARBA" id="ARBA00022598"/>
    </source>
</evidence>
<feature type="domain" description="Lysidine-tRNA(Ile) synthetase C-terminal" evidence="9">
    <location>
        <begin position="397"/>
        <end position="468"/>
    </location>
</feature>
<evidence type="ECO:0000256" key="4">
    <source>
        <dbReference type="ARBA" id="ARBA00022694"/>
    </source>
</evidence>
<evidence type="ECO:0000313" key="11">
    <source>
        <dbReference type="Proteomes" id="UP001144352"/>
    </source>
</evidence>
<dbReference type="InterPro" id="IPR014729">
    <property type="entry name" value="Rossmann-like_a/b/a_fold"/>
</dbReference>
<proteinExistence type="inferred from homology"/>
<comment type="function">
    <text evidence="8">Ligates lysine onto the cytidine present at position 34 of the AUA codon-specific tRNA(Ile) that contains the anticodon CAU, in an ATP-dependent manner. Cytidine is converted to lysidine, thus changing the amino acid specificity of the tRNA from methionine to isoleucine.</text>
</comment>
<keyword evidence="5 8" id="KW-0547">Nucleotide-binding</keyword>
<dbReference type="EMBL" id="BSDS01000002">
    <property type="protein sequence ID" value="GLI38961.1"/>
    <property type="molecule type" value="Genomic_DNA"/>
</dbReference>
<dbReference type="GO" id="GO:0006400">
    <property type="term" value="P:tRNA modification"/>
    <property type="evidence" value="ECO:0007669"/>
    <property type="project" value="UniProtKB-UniRule"/>
</dbReference>
<dbReference type="InterPro" id="IPR012795">
    <property type="entry name" value="tRNA_Ile_lys_synt_N"/>
</dbReference>
<dbReference type="Gene3D" id="3.30.465.60">
    <property type="match status" value="1"/>
</dbReference>
<keyword evidence="11" id="KW-1185">Reference proteome</keyword>